<feature type="transmembrane region" description="Helical" evidence="1">
    <location>
        <begin position="45"/>
        <end position="71"/>
    </location>
</feature>
<name>A0A2N5MBJ5_9BACI</name>
<proteinExistence type="predicted"/>
<organism evidence="2 3">
    <name type="scientific">Peribacillus deserti</name>
    <dbReference type="NCBI Taxonomy" id="673318"/>
    <lineage>
        <taxon>Bacteria</taxon>
        <taxon>Bacillati</taxon>
        <taxon>Bacillota</taxon>
        <taxon>Bacilli</taxon>
        <taxon>Bacillales</taxon>
        <taxon>Bacillaceae</taxon>
        <taxon>Peribacillus</taxon>
    </lineage>
</organism>
<feature type="transmembrane region" description="Helical" evidence="1">
    <location>
        <begin position="12"/>
        <end position="33"/>
    </location>
</feature>
<accession>A0A2N5MBJ5</accession>
<keyword evidence="1" id="KW-0812">Transmembrane</keyword>
<keyword evidence="3" id="KW-1185">Reference proteome</keyword>
<dbReference type="AlphaFoldDB" id="A0A2N5MBJ5"/>
<evidence type="ECO:0000313" key="3">
    <source>
        <dbReference type="Proteomes" id="UP000234748"/>
    </source>
</evidence>
<comment type="caution">
    <text evidence="2">The sequence shown here is derived from an EMBL/GenBank/DDBJ whole genome shotgun (WGS) entry which is preliminary data.</text>
</comment>
<gene>
    <name evidence="2" type="ORF">CUU66_00725</name>
</gene>
<protein>
    <submittedName>
        <fullName evidence="2">Uncharacterized protein</fullName>
    </submittedName>
</protein>
<dbReference type="EMBL" id="PGUY01000002">
    <property type="protein sequence ID" value="PLT31721.1"/>
    <property type="molecule type" value="Genomic_DNA"/>
</dbReference>
<dbReference type="RefSeq" id="WP_101639770.1">
    <property type="nucleotide sequence ID" value="NZ_PGUY01000002.1"/>
</dbReference>
<dbReference type="Proteomes" id="UP000234748">
    <property type="component" value="Unassembled WGS sequence"/>
</dbReference>
<keyword evidence="1" id="KW-1133">Transmembrane helix</keyword>
<reference evidence="2 3" key="1">
    <citation type="submission" date="2017-11" db="EMBL/GenBank/DDBJ databases">
        <title>Comparitive Functional Genomics of Dry Heat Resistant strains isolated from the Viking Spacecraft.</title>
        <authorList>
            <person name="Seuylemezian A."/>
            <person name="Cooper K."/>
            <person name="Vaishampayan P."/>
        </authorList>
    </citation>
    <scope>NUCLEOTIDE SEQUENCE [LARGE SCALE GENOMIC DNA]</scope>
    <source>
        <strain evidence="2 3">V1-29</strain>
    </source>
</reference>
<keyword evidence="1" id="KW-0472">Membrane</keyword>
<evidence type="ECO:0000313" key="2">
    <source>
        <dbReference type="EMBL" id="PLT31721.1"/>
    </source>
</evidence>
<evidence type="ECO:0000256" key="1">
    <source>
        <dbReference type="SAM" id="Phobius"/>
    </source>
</evidence>
<feature type="transmembrane region" description="Helical" evidence="1">
    <location>
        <begin position="78"/>
        <end position="98"/>
    </location>
</feature>
<sequence>MKIAVSIASIPLGLFNFFSLLNLFTVLIINLFINQKTQEADSARTVWGMVIGLGINPILTVGLTALLVFFISNRKQNSAILLAFVINLAAAIAFYLLYRSV</sequence>